<dbReference type="EMBL" id="CP091521">
    <property type="protein sequence ID" value="UOP04487.1"/>
    <property type="molecule type" value="Genomic_DNA"/>
</dbReference>
<gene>
    <name evidence="2" type="ORF">LVJ77_09370</name>
</gene>
<organism evidence="2 3">
    <name type="scientific">Conchiformibius kuhniae</name>
    <dbReference type="NCBI Taxonomy" id="211502"/>
    <lineage>
        <taxon>Bacteria</taxon>
        <taxon>Pseudomonadati</taxon>
        <taxon>Pseudomonadota</taxon>
        <taxon>Betaproteobacteria</taxon>
        <taxon>Neisseriales</taxon>
        <taxon>Neisseriaceae</taxon>
        <taxon>Conchiformibius</taxon>
    </lineage>
</organism>
<evidence type="ECO:0000256" key="1">
    <source>
        <dbReference type="SAM" id="MobiDB-lite"/>
    </source>
</evidence>
<proteinExistence type="predicted"/>
<evidence type="ECO:0000313" key="3">
    <source>
        <dbReference type="Proteomes" id="UP000831534"/>
    </source>
</evidence>
<dbReference type="Gene3D" id="2.60.40.10">
    <property type="entry name" value="Immunoglobulins"/>
    <property type="match status" value="6"/>
</dbReference>
<name>A0A8T9MS96_9NEIS</name>
<feature type="compositionally biased region" description="Pro residues" evidence="1">
    <location>
        <begin position="130"/>
        <end position="144"/>
    </location>
</feature>
<reference evidence="2" key="2">
    <citation type="journal article" date="2022" name="Res Sq">
        <title>Evolution of multicellular longitudinally dividing oral cavity symbionts (Neisseriaceae).</title>
        <authorList>
            <person name="Nyongesa S."/>
            <person name="Weber P."/>
            <person name="Bernet E."/>
            <person name="Pullido F."/>
            <person name="Nieckarz M."/>
            <person name="Delaby M."/>
            <person name="Nieves C."/>
            <person name="Viehboeck T."/>
            <person name="Krause N."/>
            <person name="Rivera-Millot A."/>
            <person name="Nakamura A."/>
            <person name="Vischer N."/>
            <person name="VanNieuwenhze M."/>
            <person name="Brun Y."/>
            <person name="Cava F."/>
            <person name="Bulgheresi S."/>
            <person name="Veyrier F."/>
        </authorList>
    </citation>
    <scope>NUCLEOTIDE SEQUENCE</scope>
    <source>
        <strain evidence="2">17694</strain>
    </source>
</reference>
<reference evidence="2" key="1">
    <citation type="submission" date="2021-12" db="EMBL/GenBank/DDBJ databases">
        <authorList>
            <person name="Veyrier F.J."/>
        </authorList>
    </citation>
    <scope>NUCLEOTIDE SEQUENCE</scope>
    <source>
        <strain evidence="2">17694</strain>
    </source>
</reference>
<keyword evidence="3" id="KW-1185">Reference proteome</keyword>
<evidence type="ECO:0000313" key="2">
    <source>
        <dbReference type="EMBL" id="UOP04487.1"/>
    </source>
</evidence>
<dbReference type="Proteomes" id="UP000831534">
    <property type="component" value="Chromosome"/>
</dbReference>
<dbReference type="NCBIfam" id="NF033510">
    <property type="entry name" value="Ca_tandemer"/>
    <property type="match status" value="2"/>
</dbReference>
<feature type="region of interest" description="Disordered" evidence="1">
    <location>
        <begin position="119"/>
        <end position="149"/>
    </location>
</feature>
<sequence>MPVEYQTLYQITNPKGEFVPTPQTREQGMDLWVYLGRTAEGAPDVVLQNYLLNYPVVDMQQLAQMGGTFATAAPPEYSAAALASQVGAVHGKPAGVPLGLFGALGALGLAGLAAAASSGKKDGKDAASDPNPPPPTPPAPPPTPADTHVSKPVLTLEAPADINQSNQHQTPTLRGSLGNIDADVAAATLTLTHSVDGKPSSQTFTLPNPQQSAWTLPLNGSEWTAQGSRHIEVSVQVRDRAGNVAVSDKKSVDYHVDTVLSRPVVSVSALEPVSRTPGKTTQIEGTVAQVDADAVVQSVTVMVGGSPHSATVRGHAWTLTLDNAVLAEHTMLTATATVRDRAGNTATSAPAPQNYTVHHDYNINPPTITLDPVADINRANQNDNVTLRGKLTNIDTDISNVSVSVTVNGTRHAATVAPDRQSWHVHLNNRDLAAEQGERELSAHLNINDPSGNAAAASAPQHYRVDTVLNLPQVNIEPVGEVSRDEAAHTPVSVRVGALDADAQVETVSLNVNGKSVSATFDTASQLWTANLANADLLAQNPPQLSATVHIRDDAGNRDSVGAQRDYTLAPLNPPIPPAPTELTPPAVTVAPVADINKANAQQETVLRGTVSDIDAGAVRVGVTVYINGTSQTATLAPDQSTWTLSVPNSVLAQVQEAGRETGHIRVVAHVEDAQGKTVFSQDGAQSQTTYQVDTVLNLPQVNIEPVGEVSRDEAAHTPVSVRVGALDADAQVETVLLNVNGKSVSATFDTASQLWTANLANADLLAQNPPQLSATVHIRDDAGNRDSINAQRDYTLAPPPEPEIGIRITAIDGDNAVGSDRNPLLVRIKGRVNAESEPMFGKIQNREMLQSIELKINGKSYEAGLSKPAGASREYTFFADIPVEDLRAANGKLFAYAFHYADKGIYNIVSGKGYTLGGGRPLTEDFVTVRGKVRNTPTLPASR</sequence>
<dbReference type="AlphaFoldDB" id="A0A8T9MS96"/>
<accession>A0A8T9MS96</accession>
<protein>
    <recommendedName>
        <fullName evidence="4">Ig-like domain-containing protein</fullName>
    </recommendedName>
</protein>
<dbReference type="InterPro" id="IPR013783">
    <property type="entry name" value="Ig-like_fold"/>
</dbReference>
<evidence type="ECO:0008006" key="4">
    <source>
        <dbReference type="Google" id="ProtNLM"/>
    </source>
</evidence>